<evidence type="ECO:0008006" key="7">
    <source>
        <dbReference type="Google" id="ProtNLM"/>
    </source>
</evidence>
<dbReference type="InterPro" id="IPR050090">
    <property type="entry name" value="Tyrosine_recombinase_XerCD"/>
</dbReference>
<dbReference type="InterPro" id="IPR011010">
    <property type="entry name" value="DNA_brk_join_enz"/>
</dbReference>
<sequence>VDIILEKHFNNWIDNLSNIRDLSENTVISYKNDIQKFLAFLETHLDSLPNINNLKKLEISDFRSFLSYQRSNGINSNSIARNISSLKSFFNHLIKENVIESSAISSLKSPKLKKSLPRPIDSKLAIEVIRCAETIENEKWIGLRNKSILMLLYGCGLRISEALNLNYDDIDNEDHILIKGKGDKERIVPMMEYIKKGIMDYIAECPKEIRAEDPLFIGKRMNRLSPRIIQYALEKIRNSLSLPETATPHALRHSFATHLLDSGGDLRTIQELLGHSSLSTTQRYTKVETKKL</sequence>
<evidence type="ECO:0000259" key="4">
    <source>
        <dbReference type="PROSITE" id="PS51898"/>
    </source>
</evidence>
<keyword evidence="1" id="KW-0229">DNA integration</keyword>
<keyword evidence="3" id="KW-0233">DNA recombination</keyword>
<feature type="non-terminal residue" evidence="6">
    <location>
        <position position="1"/>
    </location>
</feature>
<protein>
    <recommendedName>
        <fullName evidence="7">Tyrosine recombinase XerD</fullName>
    </recommendedName>
</protein>
<dbReference type="CDD" id="cd00798">
    <property type="entry name" value="INT_XerDC_C"/>
    <property type="match status" value="1"/>
</dbReference>
<dbReference type="InterPro" id="IPR004107">
    <property type="entry name" value="Integrase_SAM-like_N"/>
</dbReference>
<dbReference type="Gene3D" id="1.10.443.10">
    <property type="entry name" value="Intergrase catalytic core"/>
    <property type="match status" value="1"/>
</dbReference>
<dbReference type="GO" id="GO:0006310">
    <property type="term" value="P:DNA recombination"/>
    <property type="evidence" value="ECO:0007669"/>
    <property type="project" value="UniProtKB-KW"/>
</dbReference>
<dbReference type="PROSITE" id="PS51900">
    <property type="entry name" value="CB"/>
    <property type="match status" value="1"/>
</dbReference>
<dbReference type="Gene3D" id="1.10.150.130">
    <property type="match status" value="1"/>
</dbReference>
<evidence type="ECO:0000313" key="6">
    <source>
        <dbReference type="EMBL" id="SVD03629.1"/>
    </source>
</evidence>
<dbReference type="InterPro" id="IPR010998">
    <property type="entry name" value="Integrase_recombinase_N"/>
</dbReference>
<dbReference type="PANTHER" id="PTHR30349:SF90">
    <property type="entry name" value="TYROSINE RECOMBINASE XERD"/>
    <property type="match status" value="1"/>
</dbReference>
<dbReference type="InterPro" id="IPR002104">
    <property type="entry name" value="Integrase_catalytic"/>
</dbReference>
<organism evidence="6">
    <name type="scientific">marine metagenome</name>
    <dbReference type="NCBI Taxonomy" id="408172"/>
    <lineage>
        <taxon>unclassified sequences</taxon>
        <taxon>metagenomes</taxon>
        <taxon>ecological metagenomes</taxon>
    </lineage>
</organism>
<feature type="non-terminal residue" evidence="6">
    <location>
        <position position="292"/>
    </location>
</feature>
<proteinExistence type="predicted"/>
<dbReference type="PROSITE" id="PS51898">
    <property type="entry name" value="TYR_RECOMBINASE"/>
    <property type="match status" value="1"/>
</dbReference>
<gene>
    <name evidence="6" type="ORF">METZ01_LOCUS356483</name>
</gene>
<reference evidence="6" key="1">
    <citation type="submission" date="2018-05" db="EMBL/GenBank/DDBJ databases">
        <authorList>
            <person name="Lanie J.A."/>
            <person name="Ng W.-L."/>
            <person name="Kazmierczak K.M."/>
            <person name="Andrzejewski T.M."/>
            <person name="Davidsen T.M."/>
            <person name="Wayne K.J."/>
            <person name="Tettelin H."/>
            <person name="Glass J.I."/>
            <person name="Rusch D."/>
            <person name="Podicherti R."/>
            <person name="Tsui H.-C.T."/>
            <person name="Winkler M.E."/>
        </authorList>
    </citation>
    <scope>NUCLEOTIDE SEQUENCE</scope>
</reference>
<dbReference type="EMBL" id="UINC01125658">
    <property type="protein sequence ID" value="SVD03629.1"/>
    <property type="molecule type" value="Genomic_DNA"/>
</dbReference>
<dbReference type="GO" id="GO:0003677">
    <property type="term" value="F:DNA binding"/>
    <property type="evidence" value="ECO:0007669"/>
    <property type="project" value="UniProtKB-KW"/>
</dbReference>
<evidence type="ECO:0000256" key="3">
    <source>
        <dbReference type="ARBA" id="ARBA00023172"/>
    </source>
</evidence>
<dbReference type="SUPFAM" id="SSF56349">
    <property type="entry name" value="DNA breaking-rejoining enzymes"/>
    <property type="match status" value="1"/>
</dbReference>
<keyword evidence="2" id="KW-0238">DNA-binding</keyword>
<dbReference type="GO" id="GO:0015074">
    <property type="term" value="P:DNA integration"/>
    <property type="evidence" value="ECO:0007669"/>
    <property type="project" value="UniProtKB-KW"/>
</dbReference>
<dbReference type="Pfam" id="PF02899">
    <property type="entry name" value="Phage_int_SAM_1"/>
    <property type="match status" value="1"/>
</dbReference>
<dbReference type="AlphaFoldDB" id="A0A382S101"/>
<accession>A0A382S101</accession>
<feature type="domain" description="Core-binding (CB)" evidence="5">
    <location>
        <begin position="3"/>
        <end position="94"/>
    </location>
</feature>
<dbReference type="InterPro" id="IPR044068">
    <property type="entry name" value="CB"/>
</dbReference>
<evidence type="ECO:0000259" key="5">
    <source>
        <dbReference type="PROSITE" id="PS51900"/>
    </source>
</evidence>
<feature type="domain" description="Tyr recombinase" evidence="4">
    <location>
        <begin position="115"/>
        <end position="292"/>
    </location>
</feature>
<evidence type="ECO:0000256" key="2">
    <source>
        <dbReference type="ARBA" id="ARBA00023125"/>
    </source>
</evidence>
<evidence type="ECO:0000256" key="1">
    <source>
        <dbReference type="ARBA" id="ARBA00022908"/>
    </source>
</evidence>
<dbReference type="PANTHER" id="PTHR30349">
    <property type="entry name" value="PHAGE INTEGRASE-RELATED"/>
    <property type="match status" value="1"/>
</dbReference>
<dbReference type="Pfam" id="PF00589">
    <property type="entry name" value="Phage_integrase"/>
    <property type="match status" value="1"/>
</dbReference>
<dbReference type="InterPro" id="IPR013762">
    <property type="entry name" value="Integrase-like_cat_sf"/>
</dbReference>
<name>A0A382S101_9ZZZZ</name>